<name>A0ABV6RE71_9MICO</name>
<proteinExistence type="inferred from homology"/>
<feature type="domain" description="Activator of Hsp90 ATPase homologue 1/2-like C-terminal" evidence="2">
    <location>
        <begin position="26"/>
        <end position="139"/>
    </location>
</feature>
<evidence type="ECO:0000313" key="3">
    <source>
        <dbReference type="EMBL" id="MFC0675292.1"/>
    </source>
</evidence>
<evidence type="ECO:0000256" key="1">
    <source>
        <dbReference type="ARBA" id="ARBA00006817"/>
    </source>
</evidence>
<dbReference type="InterPro" id="IPR013538">
    <property type="entry name" value="ASHA1/2-like_C"/>
</dbReference>
<sequence length="166" mass="18292">MTRILGQLEDLGGGRGAVRIEDRFETTAQDLWSACTDPERLARWIAEVHGELHVGGTFRAVFTSGAECSGEVLACEPPHRLLVRTRDDGAEADEEMEVRLVPDGTATRLVLEERGIPLEDLPAYGAGCQIHVEHLRALLDGVAPSPMAARWRELEPIYRGQPISRL</sequence>
<dbReference type="SUPFAM" id="SSF55961">
    <property type="entry name" value="Bet v1-like"/>
    <property type="match status" value="1"/>
</dbReference>
<dbReference type="Pfam" id="PF08327">
    <property type="entry name" value="AHSA1"/>
    <property type="match status" value="1"/>
</dbReference>
<gene>
    <name evidence="3" type="ORF">ACFFF6_15110</name>
</gene>
<dbReference type="EMBL" id="JBHLSV010000021">
    <property type="protein sequence ID" value="MFC0675292.1"/>
    <property type="molecule type" value="Genomic_DNA"/>
</dbReference>
<dbReference type="Proteomes" id="UP001589793">
    <property type="component" value="Unassembled WGS sequence"/>
</dbReference>
<dbReference type="InterPro" id="IPR023393">
    <property type="entry name" value="START-like_dom_sf"/>
</dbReference>
<reference evidence="3 4" key="1">
    <citation type="submission" date="2024-09" db="EMBL/GenBank/DDBJ databases">
        <authorList>
            <person name="Sun Q."/>
            <person name="Mori K."/>
        </authorList>
    </citation>
    <scope>NUCLEOTIDE SEQUENCE [LARGE SCALE GENOMIC DNA]</scope>
    <source>
        <strain evidence="3 4">CICC 10874</strain>
    </source>
</reference>
<comment type="caution">
    <text evidence="3">The sequence shown here is derived from an EMBL/GenBank/DDBJ whole genome shotgun (WGS) entry which is preliminary data.</text>
</comment>
<dbReference type="RefSeq" id="WP_376982197.1">
    <property type="nucleotide sequence ID" value="NZ_JBHLSV010000021.1"/>
</dbReference>
<dbReference type="CDD" id="cd08899">
    <property type="entry name" value="SRPBCC_CalC_Aha1-like_6"/>
    <property type="match status" value="1"/>
</dbReference>
<keyword evidence="4" id="KW-1185">Reference proteome</keyword>
<dbReference type="Gene3D" id="3.30.530.20">
    <property type="match status" value="1"/>
</dbReference>
<accession>A0ABV6RE71</accession>
<evidence type="ECO:0000313" key="4">
    <source>
        <dbReference type="Proteomes" id="UP001589793"/>
    </source>
</evidence>
<comment type="similarity">
    <text evidence="1">Belongs to the AHA1 family.</text>
</comment>
<organism evidence="3 4">
    <name type="scientific">Brachybacterium hainanense</name>
    <dbReference type="NCBI Taxonomy" id="1541174"/>
    <lineage>
        <taxon>Bacteria</taxon>
        <taxon>Bacillati</taxon>
        <taxon>Actinomycetota</taxon>
        <taxon>Actinomycetes</taxon>
        <taxon>Micrococcales</taxon>
        <taxon>Dermabacteraceae</taxon>
        <taxon>Brachybacterium</taxon>
    </lineage>
</organism>
<evidence type="ECO:0000259" key="2">
    <source>
        <dbReference type="Pfam" id="PF08327"/>
    </source>
</evidence>
<protein>
    <submittedName>
        <fullName evidence="3">SRPBCC family protein</fullName>
    </submittedName>
</protein>